<dbReference type="Proteomes" id="UP000298663">
    <property type="component" value="Unassembled WGS sequence"/>
</dbReference>
<sequence>MPVKIALRVAILQLQRHLCWDQFSWRGVRLKKMPLLYLLQTNSHICTLFQVVDINWYRLVMVFTVLPHIIVADSVVDEARFTIDWGKFIR</sequence>
<keyword evidence="2" id="KW-1185">Reference proteome</keyword>
<comment type="caution">
    <text evidence="1">The sequence shown here is derived from an EMBL/GenBank/DDBJ whole genome shotgun (WGS) entry which is preliminary data.</text>
</comment>
<protein>
    <submittedName>
        <fullName evidence="1">Uncharacterized protein</fullName>
    </submittedName>
</protein>
<accession>A0A4U5M1N7</accession>
<dbReference type="AlphaFoldDB" id="A0A4U5M1N7"/>
<evidence type="ECO:0000313" key="2">
    <source>
        <dbReference type="Proteomes" id="UP000298663"/>
    </source>
</evidence>
<reference evidence="1 2" key="1">
    <citation type="journal article" date="2015" name="Genome Biol.">
        <title>Comparative genomics of Steinernema reveals deeply conserved gene regulatory networks.</title>
        <authorList>
            <person name="Dillman A.R."/>
            <person name="Macchietto M."/>
            <person name="Porter C.F."/>
            <person name="Rogers A."/>
            <person name="Williams B."/>
            <person name="Antoshechkin I."/>
            <person name="Lee M.M."/>
            <person name="Goodwin Z."/>
            <person name="Lu X."/>
            <person name="Lewis E.E."/>
            <person name="Goodrich-Blair H."/>
            <person name="Stock S.P."/>
            <person name="Adams B.J."/>
            <person name="Sternberg P.W."/>
            <person name="Mortazavi A."/>
        </authorList>
    </citation>
    <scope>NUCLEOTIDE SEQUENCE [LARGE SCALE GENOMIC DNA]</scope>
    <source>
        <strain evidence="1 2">ALL</strain>
    </source>
</reference>
<reference evidence="1 2" key="2">
    <citation type="journal article" date="2019" name="G3 (Bethesda)">
        <title>Hybrid Assembly of the Genome of the Entomopathogenic Nematode Steinernema carpocapsae Identifies the X-Chromosome.</title>
        <authorList>
            <person name="Serra L."/>
            <person name="Macchietto M."/>
            <person name="Macias-Munoz A."/>
            <person name="McGill C.J."/>
            <person name="Rodriguez I.M."/>
            <person name="Rodriguez B."/>
            <person name="Murad R."/>
            <person name="Mortazavi A."/>
        </authorList>
    </citation>
    <scope>NUCLEOTIDE SEQUENCE [LARGE SCALE GENOMIC DNA]</scope>
    <source>
        <strain evidence="1 2">ALL</strain>
    </source>
</reference>
<organism evidence="1 2">
    <name type="scientific">Steinernema carpocapsae</name>
    <name type="common">Entomopathogenic nematode</name>
    <dbReference type="NCBI Taxonomy" id="34508"/>
    <lineage>
        <taxon>Eukaryota</taxon>
        <taxon>Metazoa</taxon>
        <taxon>Ecdysozoa</taxon>
        <taxon>Nematoda</taxon>
        <taxon>Chromadorea</taxon>
        <taxon>Rhabditida</taxon>
        <taxon>Tylenchina</taxon>
        <taxon>Panagrolaimomorpha</taxon>
        <taxon>Strongyloidoidea</taxon>
        <taxon>Steinernematidae</taxon>
        <taxon>Steinernema</taxon>
    </lineage>
</organism>
<evidence type="ECO:0000313" key="1">
    <source>
        <dbReference type="EMBL" id="TKR62552.1"/>
    </source>
</evidence>
<gene>
    <name evidence="1" type="ORF">L596_026487</name>
</gene>
<name>A0A4U5M1N7_STECR</name>
<proteinExistence type="predicted"/>
<dbReference type="EMBL" id="AZBU02000010">
    <property type="protein sequence ID" value="TKR62552.1"/>
    <property type="molecule type" value="Genomic_DNA"/>
</dbReference>